<dbReference type="Proteomes" id="UP000694843">
    <property type="component" value="Unplaced"/>
</dbReference>
<dbReference type="OMA" id="GYVKHTD"/>
<accession>A0A8B7NX71</accession>
<dbReference type="SUPFAM" id="SSF48652">
    <property type="entry name" value="Tetraspanin"/>
    <property type="match status" value="1"/>
</dbReference>
<evidence type="ECO:0000256" key="2">
    <source>
        <dbReference type="ARBA" id="ARBA00022692"/>
    </source>
</evidence>
<evidence type="ECO:0000256" key="3">
    <source>
        <dbReference type="ARBA" id="ARBA00022989"/>
    </source>
</evidence>
<dbReference type="AlphaFoldDB" id="A0A8B7NX71"/>
<protein>
    <submittedName>
        <fullName evidence="7">CD63 antigen</fullName>
    </submittedName>
</protein>
<keyword evidence="3 5" id="KW-1133">Transmembrane helix</keyword>
<reference evidence="7" key="1">
    <citation type="submission" date="2025-08" db="UniProtKB">
        <authorList>
            <consortium name="RefSeq"/>
        </authorList>
    </citation>
    <scope>IDENTIFICATION</scope>
</reference>
<dbReference type="GeneID" id="108674868"/>
<comment type="subcellular location">
    <subcellularLocation>
        <location evidence="1">Membrane</location>
        <topology evidence="1">Multi-pass membrane protein</topology>
    </subcellularLocation>
</comment>
<evidence type="ECO:0000313" key="7">
    <source>
        <dbReference type="RefSeq" id="XP_018018342.1"/>
    </source>
</evidence>
<dbReference type="Pfam" id="PF00335">
    <property type="entry name" value="Tetraspanin"/>
    <property type="match status" value="1"/>
</dbReference>
<dbReference type="KEGG" id="hazt:108674868"/>
<name>A0A8B7NX71_HYAAZ</name>
<dbReference type="InterPro" id="IPR018499">
    <property type="entry name" value="Tetraspanin/Peripherin"/>
</dbReference>
<keyword evidence="6" id="KW-1185">Reference proteome</keyword>
<evidence type="ECO:0000256" key="1">
    <source>
        <dbReference type="ARBA" id="ARBA00004141"/>
    </source>
</evidence>
<sequence>MCCGTDSYRDWVATQYGESVNGVPDDCCKESVRGCGYNIFSNHDQLHTIYTDGCFDKLEGDLLENVTILGGIAIGIGFVQLVGVAFACCLGRSLKRQYETV</sequence>
<keyword evidence="4 5" id="KW-0472">Membrane</keyword>
<dbReference type="GO" id="GO:0016020">
    <property type="term" value="C:membrane"/>
    <property type="evidence" value="ECO:0007669"/>
    <property type="project" value="UniProtKB-SubCell"/>
</dbReference>
<dbReference type="InterPro" id="IPR008952">
    <property type="entry name" value="Tetraspanin_EC2_sf"/>
</dbReference>
<proteinExistence type="predicted"/>
<keyword evidence="2 5" id="KW-0812">Transmembrane</keyword>
<gene>
    <name evidence="7" type="primary">LOC108674868</name>
</gene>
<dbReference type="Gene3D" id="1.10.1450.10">
    <property type="entry name" value="Tetraspanin"/>
    <property type="match status" value="1"/>
</dbReference>
<evidence type="ECO:0000256" key="4">
    <source>
        <dbReference type="ARBA" id="ARBA00023136"/>
    </source>
</evidence>
<organism evidence="6 7">
    <name type="scientific">Hyalella azteca</name>
    <name type="common">Amphipod</name>
    <dbReference type="NCBI Taxonomy" id="294128"/>
    <lineage>
        <taxon>Eukaryota</taxon>
        <taxon>Metazoa</taxon>
        <taxon>Ecdysozoa</taxon>
        <taxon>Arthropoda</taxon>
        <taxon>Crustacea</taxon>
        <taxon>Multicrustacea</taxon>
        <taxon>Malacostraca</taxon>
        <taxon>Eumalacostraca</taxon>
        <taxon>Peracarida</taxon>
        <taxon>Amphipoda</taxon>
        <taxon>Senticaudata</taxon>
        <taxon>Talitrida</taxon>
        <taxon>Talitroidea</taxon>
        <taxon>Hyalellidae</taxon>
        <taxon>Hyalella</taxon>
    </lineage>
</organism>
<dbReference type="OrthoDB" id="10033535at2759"/>
<evidence type="ECO:0000313" key="6">
    <source>
        <dbReference type="Proteomes" id="UP000694843"/>
    </source>
</evidence>
<evidence type="ECO:0000256" key="5">
    <source>
        <dbReference type="SAM" id="Phobius"/>
    </source>
</evidence>
<dbReference type="RefSeq" id="XP_018018342.1">
    <property type="nucleotide sequence ID" value="XM_018162853.2"/>
</dbReference>
<feature type="transmembrane region" description="Helical" evidence="5">
    <location>
        <begin position="68"/>
        <end position="90"/>
    </location>
</feature>